<evidence type="ECO:0000259" key="1">
    <source>
        <dbReference type="Pfam" id="PF13843"/>
    </source>
</evidence>
<evidence type="ECO:0000313" key="2">
    <source>
        <dbReference type="EMBL" id="CAH1983834.1"/>
    </source>
</evidence>
<feature type="domain" description="PiggyBac transposable element-derived protein" evidence="1">
    <location>
        <begin position="3"/>
        <end position="355"/>
    </location>
</feature>
<dbReference type="Pfam" id="PF13843">
    <property type="entry name" value="DDE_Tnp_1_7"/>
    <property type="match status" value="1"/>
</dbReference>
<dbReference type="InterPro" id="IPR029526">
    <property type="entry name" value="PGBD"/>
</dbReference>
<dbReference type="EMBL" id="CAKOFQ010006946">
    <property type="protein sequence ID" value="CAH1983834.1"/>
    <property type="molecule type" value="Genomic_DNA"/>
</dbReference>
<name>A0A9P0PFP6_ACAOB</name>
<dbReference type="Proteomes" id="UP001152888">
    <property type="component" value="Unassembled WGS sequence"/>
</dbReference>
<protein>
    <recommendedName>
        <fullName evidence="1">PiggyBac transposable element-derived protein domain-containing protein</fullName>
    </recommendedName>
</protein>
<dbReference type="PANTHER" id="PTHR47272">
    <property type="entry name" value="DDE_TNP_1_7 DOMAIN-CONTAINING PROTEIN"/>
    <property type="match status" value="1"/>
</dbReference>
<reference evidence="2" key="1">
    <citation type="submission" date="2022-03" db="EMBL/GenBank/DDBJ databases">
        <authorList>
            <person name="Sayadi A."/>
        </authorList>
    </citation>
    <scope>NUCLEOTIDE SEQUENCE</scope>
</reference>
<dbReference type="PANTHER" id="PTHR47272:SF2">
    <property type="entry name" value="PIGGYBAC TRANSPOSABLE ELEMENT-DERIVED PROTEIN 3-LIKE"/>
    <property type="match status" value="1"/>
</dbReference>
<organism evidence="2 3">
    <name type="scientific">Acanthoscelides obtectus</name>
    <name type="common">Bean weevil</name>
    <name type="synonym">Bruchus obtectus</name>
    <dbReference type="NCBI Taxonomy" id="200917"/>
    <lineage>
        <taxon>Eukaryota</taxon>
        <taxon>Metazoa</taxon>
        <taxon>Ecdysozoa</taxon>
        <taxon>Arthropoda</taxon>
        <taxon>Hexapoda</taxon>
        <taxon>Insecta</taxon>
        <taxon>Pterygota</taxon>
        <taxon>Neoptera</taxon>
        <taxon>Endopterygota</taxon>
        <taxon>Coleoptera</taxon>
        <taxon>Polyphaga</taxon>
        <taxon>Cucujiformia</taxon>
        <taxon>Chrysomeloidea</taxon>
        <taxon>Chrysomelidae</taxon>
        <taxon>Bruchinae</taxon>
        <taxon>Bruchini</taxon>
        <taxon>Acanthoscelides</taxon>
    </lineage>
</organism>
<dbReference type="OrthoDB" id="6767399at2759"/>
<dbReference type="AlphaFoldDB" id="A0A9P0PFP6"/>
<gene>
    <name evidence="2" type="ORF">ACAOBT_LOCUS15775</name>
</gene>
<keyword evidence="3" id="KW-1185">Reference proteome</keyword>
<proteinExistence type="predicted"/>
<accession>A0A9P0PFP6</accession>
<sequence length="474" mass="54587">MYFDDSDFIDICHCTNVRFLQEKGKPMNLTAEEVRHFFGFSVLISCLKYPQIKMYWAKTTKVNSIANLMTRDRYFQIRSILKVVIDADVPENEKKADKLFKIRPLIDRIKKGCKSLPRCQEVAIDEQMIPFTGMCHMKQFVRGKPNPDAFKNFVCATPKGLVLDFEIYQGKNTSLDNKVTNLGVGPSSVVKLSETLLERTHIYVDRYFTTLPLIEYMLNTKKMLLTGTIMKSRLPKAANLTSDTMMARLGRGSSAQDVRCDGNINIVQWYFMKSVILASSSLQIEASDDCRRWSKKDSKYLHVPRPNIVKKYNECMGGIDLIDRMISYYRIGARSKKWTVKSIFHLFVLAIANSWIFYRDDRQKLGDRKIMKFLEFKVAVAELLLKSDKSENYSTGISTLATRSSSGPRPLSQSYFLQKNKPIEHFPALASDLKNSMRCKNQGCKQKAKVFCEFCDVFLCLTGHKNCFKEFHLK</sequence>
<comment type="caution">
    <text evidence="2">The sequence shown here is derived from an EMBL/GenBank/DDBJ whole genome shotgun (WGS) entry which is preliminary data.</text>
</comment>
<evidence type="ECO:0000313" key="3">
    <source>
        <dbReference type="Proteomes" id="UP001152888"/>
    </source>
</evidence>